<dbReference type="EMBL" id="JASBWS010000112">
    <property type="protein sequence ID" value="KAJ9096562.1"/>
    <property type="molecule type" value="Genomic_DNA"/>
</dbReference>
<gene>
    <name evidence="1" type="ORF">QFC20_006420</name>
</gene>
<evidence type="ECO:0000313" key="2">
    <source>
        <dbReference type="Proteomes" id="UP001230649"/>
    </source>
</evidence>
<sequence length="504" mass="55385">MYGVSLLHPNLAAPLVYMADDTEGLDQGPIRSHQPENRRIRTLPGELVSPVRTRSSSPITPLPSSTSDESGLGSDPAHSATAPESSPLPKDELTDFASDSEDDQPSTMSGFIDATTNLPKISHDTDVDVFRKRFKLVMLMLKESKDERKAEYFELCIDDGSSCERWYEALPATTKLSWKLIEEELIGSFRSKESDAKSLRKLQEMKLSDIDAQKEEVRLTWIKDARAVASKIANSYTSDGVKAIILKQNLGPETLNVMRISDDGVEGVCEALRVLNEREVAIIRDRVAIHKAVENNASIESRIAAKYDAQLRSLQQQLNALTIVGGNKALTQNSSASTTVGPTHASPYLTRTNNPTTSTAIVPRANNGRSTMQITFSPDYSTQIQRYRNEHSEDVRIEWAVPLLGKAPLGSGECNGCGDHGHQYSTCQNLKLHVIEQKKRKLHNDMVRANRAAGFSTPTVVEPANFVGGSSIYSNSPLTGANQVQSTENRFTAVNEGNERGQES</sequence>
<reference evidence="1" key="1">
    <citation type="submission" date="2023-04" db="EMBL/GenBank/DDBJ databases">
        <title>Draft Genome sequencing of Naganishia species isolated from polar environments using Oxford Nanopore Technology.</title>
        <authorList>
            <person name="Leo P."/>
            <person name="Venkateswaran K."/>
        </authorList>
    </citation>
    <scope>NUCLEOTIDE SEQUENCE</scope>
    <source>
        <strain evidence="1">MNA-CCFEE 5262</strain>
    </source>
</reference>
<dbReference type="Proteomes" id="UP001230649">
    <property type="component" value="Unassembled WGS sequence"/>
</dbReference>
<accession>A0ACC2VB95</accession>
<evidence type="ECO:0000313" key="1">
    <source>
        <dbReference type="EMBL" id="KAJ9096562.1"/>
    </source>
</evidence>
<organism evidence="1 2">
    <name type="scientific">Naganishia adeliensis</name>
    <dbReference type="NCBI Taxonomy" id="92952"/>
    <lineage>
        <taxon>Eukaryota</taxon>
        <taxon>Fungi</taxon>
        <taxon>Dikarya</taxon>
        <taxon>Basidiomycota</taxon>
        <taxon>Agaricomycotina</taxon>
        <taxon>Tremellomycetes</taxon>
        <taxon>Filobasidiales</taxon>
        <taxon>Filobasidiaceae</taxon>
        <taxon>Naganishia</taxon>
    </lineage>
</organism>
<name>A0ACC2VB95_9TREE</name>
<comment type="caution">
    <text evidence="1">The sequence shown here is derived from an EMBL/GenBank/DDBJ whole genome shotgun (WGS) entry which is preliminary data.</text>
</comment>
<proteinExistence type="predicted"/>
<protein>
    <submittedName>
        <fullName evidence="1">Uncharacterized protein</fullName>
    </submittedName>
</protein>
<keyword evidence="2" id="KW-1185">Reference proteome</keyword>